<gene>
    <name evidence="2" type="ORF">ACFOKA_10575</name>
</gene>
<organism evidence="2 3">
    <name type="scientific">Kordiimonas pumila</name>
    <dbReference type="NCBI Taxonomy" id="2161677"/>
    <lineage>
        <taxon>Bacteria</taxon>
        <taxon>Pseudomonadati</taxon>
        <taxon>Pseudomonadota</taxon>
        <taxon>Alphaproteobacteria</taxon>
        <taxon>Kordiimonadales</taxon>
        <taxon>Kordiimonadaceae</taxon>
        <taxon>Kordiimonas</taxon>
    </lineage>
</organism>
<dbReference type="InterPro" id="IPR005498">
    <property type="entry name" value="T4SS_VirB10/TraB/TrbI"/>
</dbReference>
<keyword evidence="1" id="KW-1133">Transmembrane helix</keyword>
<protein>
    <submittedName>
        <fullName evidence="2">TraB/VirB10 family protein</fullName>
    </submittedName>
</protein>
<name>A0ABV7D6S3_9PROT</name>
<dbReference type="CDD" id="cd16430">
    <property type="entry name" value="TraB"/>
    <property type="match status" value="1"/>
</dbReference>
<feature type="transmembrane region" description="Helical" evidence="1">
    <location>
        <begin position="21"/>
        <end position="39"/>
    </location>
</feature>
<reference evidence="3" key="1">
    <citation type="journal article" date="2019" name="Int. J. Syst. Evol. Microbiol.">
        <title>The Global Catalogue of Microorganisms (GCM) 10K type strain sequencing project: providing services to taxonomists for standard genome sequencing and annotation.</title>
        <authorList>
            <consortium name="The Broad Institute Genomics Platform"/>
            <consortium name="The Broad Institute Genome Sequencing Center for Infectious Disease"/>
            <person name="Wu L."/>
            <person name="Ma J."/>
        </authorList>
    </citation>
    <scope>NUCLEOTIDE SEQUENCE [LARGE SCALE GENOMIC DNA]</scope>
    <source>
        <strain evidence="3">KCTC 62164</strain>
    </source>
</reference>
<dbReference type="PROSITE" id="PS51257">
    <property type="entry name" value="PROKAR_LIPOPROTEIN"/>
    <property type="match status" value="1"/>
</dbReference>
<evidence type="ECO:0000313" key="2">
    <source>
        <dbReference type="EMBL" id="MFC3052347.1"/>
    </source>
</evidence>
<evidence type="ECO:0000256" key="1">
    <source>
        <dbReference type="SAM" id="Phobius"/>
    </source>
</evidence>
<keyword evidence="1" id="KW-0472">Membrane</keyword>
<proteinExistence type="predicted"/>
<dbReference type="RefSeq" id="WP_194213987.1">
    <property type="nucleotide sequence ID" value="NZ_CP061205.1"/>
</dbReference>
<keyword evidence="3" id="KW-1185">Reference proteome</keyword>
<accession>A0ABV7D6S3</accession>
<dbReference type="Proteomes" id="UP001595444">
    <property type="component" value="Unassembled WGS sequence"/>
</dbReference>
<comment type="caution">
    <text evidence="2">The sequence shown here is derived from an EMBL/GenBank/DDBJ whole genome shotgun (WGS) entry which is preliminary data.</text>
</comment>
<evidence type="ECO:0000313" key="3">
    <source>
        <dbReference type="Proteomes" id="UP001595444"/>
    </source>
</evidence>
<dbReference type="Pfam" id="PF03743">
    <property type="entry name" value="TrbI"/>
    <property type="match status" value="1"/>
</dbReference>
<sequence>MSVFDRGRARFEALTSRQKRLLVTGSTVLSVGCLLYVLVNVGDSRDKREDGVPDTASSITLDSRLLEDSLGEGVRAEQRAQATVIAELGATLKEIGEDMVSVRQALKAVSDRQAEGVTLSDLAPKNELASMEARAAYPPPVIHSEKRPELASDLTRSQMQAGPVRGAELEPAVRHIRGGIAGIAPVPVSEPQKKTLKSIYLPVGFMDAVLLTGVDSMVGGEAQSNPEPVLARVQAPAVLPNHVRANLQGCFVVGNAMGVLAKERVEVRAVSLSCIDYNERTVIDEAIKGYFVDTDGKKGLSGNVVTRDGAVVGRAFAAGVLEGFGSVVETGAGTQSVSPLGTTQVFSTKEAAVAGLGSGVSGAAGSLKDYYLDLAKTITPVIEVGTGKRFVLVIQEGVTLNIREVGDVEQG</sequence>
<dbReference type="EMBL" id="JBHRSL010000010">
    <property type="protein sequence ID" value="MFC3052347.1"/>
    <property type="molecule type" value="Genomic_DNA"/>
</dbReference>
<keyword evidence="1" id="KW-0812">Transmembrane</keyword>